<dbReference type="InterPro" id="IPR041657">
    <property type="entry name" value="HTH_17"/>
</dbReference>
<dbReference type="Proteomes" id="UP000198956">
    <property type="component" value="Unassembled WGS sequence"/>
</dbReference>
<dbReference type="Pfam" id="PF12728">
    <property type="entry name" value="HTH_17"/>
    <property type="match status" value="1"/>
</dbReference>
<feature type="domain" description="Helix-turn-helix" evidence="1">
    <location>
        <begin position="40"/>
        <end position="89"/>
    </location>
</feature>
<gene>
    <name evidence="2" type="ORF">SAMN04489735_10764</name>
</gene>
<dbReference type="RefSeq" id="WP_091261580.1">
    <property type="nucleotide sequence ID" value="NZ_FNDE01000076.1"/>
</dbReference>
<dbReference type="GO" id="GO:0003677">
    <property type="term" value="F:DNA binding"/>
    <property type="evidence" value="ECO:0007669"/>
    <property type="project" value="InterPro"/>
</dbReference>
<accession>A0A1G8FPI2</accession>
<evidence type="ECO:0000259" key="1">
    <source>
        <dbReference type="Pfam" id="PF12728"/>
    </source>
</evidence>
<evidence type="ECO:0000313" key="2">
    <source>
        <dbReference type="EMBL" id="SDH84035.1"/>
    </source>
</evidence>
<name>A0A1G8FPI2_ANETH</name>
<evidence type="ECO:0000313" key="3">
    <source>
        <dbReference type="Proteomes" id="UP000198956"/>
    </source>
</evidence>
<organism evidence="2 3">
    <name type="scientific">Aneurinibacillus thermoaerophilus</name>
    <dbReference type="NCBI Taxonomy" id="143495"/>
    <lineage>
        <taxon>Bacteria</taxon>
        <taxon>Bacillati</taxon>
        <taxon>Bacillota</taxon>
        <taxon>Bacilli</taxon>
        <taxon>Bacillales</taxon>
        <taxon>Paenibacillaceae</taxon>
        <taxon>Aneurinibacillus group</taxon>
        <taxon>Aneurinibacillus</taxon>
    </lineage>
</organism>
<dbReference type="AlphaFoldDB" id="A0A1G8FPI2"/>
<dbReference type="OrthoDB" id="122388at2"/>
<sequence length="101" mass="11569">MIDDIIKLYVQQLVQEEVKKALSEHSAGQAEKPNNNYPPYLTVPEVASIMRLGKNKVYDLAHDPTFPAFKEGRKIRIPTNAFFNWLESRHESELKAKGETV</sequence>
<dbReference type="EMBL" id="FNDE01000076">
    <property type="protein sequence ID" value="SDH84035.1"/>
    <property type="molecule type" value="Genomic_DNA"/>
</dbReference>
<proteinExistence type="predicted"/>
<protein>
    <submittedName>
        <fullName evidence="2">DNA binding domain-containing protein, excisionase family</fullName>
    </submittedName>
</protein>
<dbReference type="NCBIfam" id="TIGR01764">
    <property type="entry name" value="excise"/>
    <property type="match status" value="1"/>
</dbReference>
<reference evidence="2 3" key="1">
    <citation type="submission" date="2016-10" db="EMBL/GenBank/DDBJ databases">
        <authorList>
            <person name="de Groot N.N."/>
        </authorList>
    </citation>
    <scope>NUCLEOTIDE SEQUENCE [LARGE SCALE GENOMIC DNA]</scope>
    <source>
        <strain evidence="2 3">L 420-91</strain>
    </source>
</reference>
<dbReference type="InterPro" id="IPR010093">
    <property type="entry name" value="SinI_DNA-bd"/>
</dbReference>